<dbReference type="AlphaFoldDB" id="A0A1B9AYK1"/>
<evidence type="ECO:0000256" key="1">
    <source>
        <dbReference type="ARBA" id="ARBA00005750"/>
    </source>
</evidence>
<reference evidence="7" key="1">
    <citation type="submission" date="2016-05" db="EMBL/GenBank/DDBJ databases">
        <authorList>
            <person name="Liu B."/>
            <person name="Wang J."/>
            <person name="Zhu Y."/>
            <person name="Liu G."/>
            <person name="Chen Q."/>
            <person name="Chen Z."/>
            <person name="Lan J."/>
            <person name="Che J."/>
            <person name="Ge C."/>
            <person name="Shi H."/>
            <person name="Pan Z."/>
            <person name="Liu X."/>
        </authorList>
    </citation>
    <scope>NUCLEOTIDE SEQUENCE [LARGE SCALE GENOMIC DNA]</scope>
    <source>
        <strain evidence="7">FJAT-27215</strain>
    </source>
</reference>
<dbReference type="EMBL" id="MAYT01000012">
    <property type="protein sequence ID" value="OCA88914.1"/>
    <property type="molecule type" value="Genomic_DNA"/>
</dbReference>
<dbReference type="GO" id="GO:0004725">
    <property type="term" value="F:protein tyrosine phosphatase activity"/>
    <property type="evidence" value="ECO:0007669"/>
    <property type="project" value="UniProtKB-UniRule"/>
</dbReference>
<evidence type="ECO:0000256" key="3">
    <source>
        <dbReference type="ARBA" id="ARBA00022912"/>
    </source>
</evidence>
<keyword evidence="7" id="KW-1185">Reference proteome</keyword>
<dbReference type="Proteomes" id="UP000092578">
    <property type="component" value="Unassembled WGS sequence"/>
</dbReference>
<dbReference type="PANTHER" id="PTHR39181:SF1">
    <property type="entry name" value="TYROSINE-PROTEIN PHOSPHATASE YWQE"/>
    <property type="match status" value="1"/>
</dbReference>
<keyword evidence="3 5" id="KW-0904">Protein phosphatase</keyword>
<dbReference type="PANTHER" id="PTHR39181">
    <property type="entry name" value="TYROSINE-PROTEIN PHOSPHATASE YWQE"/>
    <property type="match status" value="1"/>
</dbReference>
<protein>
    <recommendedName>
        <fullName evidence="5">Tyrosine-protein phosphatase</fullName>
        <ecNumber evidence="5">3.1.3.48</ecNumber>
    </recommendedName>
</protein>
<comment type="caution">
    <text evidence="6">The sequence shown here is derived from an EMBL/GenBank/DDBJ whole genome shotgun (WGS) entry which is preliminary data.</text>
</comment>
<gene>
    <name evidence="6" type="ORF">A8F95_05680</name>
</gene>
<proteinExistence type="inferred from homology"/>
<organism evidence="6 7">
    <name type="scientific">Pseudobacillus wudalianchiensis</name>
    <dbReference type="NCBI Taxonomy" id="1743143"/>
    <lineage>
        <taxon>Bacteria</taxon>
        <taxon>Bacillati</taxon>
        <taxon>Bacillota</taxon>
        <taxon>Bacilli</taxon>
        <taxon>Bacillales</taxon>
        <taxon>Bacillaceae</taxon>
        <taxon>Pseudobacillus</taxon>
    </lineage>
</organism>
<evidence type="ECO:0000313" key="7">
    <source>
        <dbReference type="Proteomes" id="UP000092578"/>
    </source>
</evidence>
<accession>A0A1B9AYK1</accession>
<dbReference type="GO" id="GO:0030145">
    <property type="term" value="F:manganese ion binding"/>
    <property type="evidence" value="ECO:0007669"/>
    <property type="project" value="UniProtKB-UniRule"/>
</dbReference>
<evidence type="ECO:0000256" key="4">
    <source>
        <dbReference type="ARBA" id="ARBA00051722"/>
    </source>
</evidence>
<dbReference type="RefSeq" id="WP_065410227.1">
    <property type="nucleotide sequence ID" value="NZ_MAYT01000012.1"/>
</dbReference>
<sequence>MIDLHCHILPELDDGAPTLTASIAMAKEAEAQGITSIVATPHHKNGSYENEKQTILTSVASLNEELKQAGVNVDILPGQEIRIYGEILEDYEKDELLTLGGESSYLFIEFPSGYVPQYSEQLLFDIQMRGLQPIIVHPERNQELIEQSDKLYSLVKNGAATQITAASYVGRFGKKIQAFTEQLVEANLTHLIASDAHNTNNRSFYLSEAYRRMEEKLGIDFVYYFKENAELILNGNNLYKEVPSRIRKKKKFLGIF</sequence>
<name>A0A1B9AYK1_9BACI</name>
<dbReference type="Pfam" id="PF19567">
    <property type="entry name" value="CpsB_CapC"/>
    <property type="match status" value="1"/>
</dbReference>
<dbReference type="EC" id="3.1.3.48" evidence="5"/>
<dbReference type="InterPro" id="IPR016195">
    <property type="entry name" value="Pol/histidinol_Pase-like"/>
</dbReference>
<evidence type="ECO:0000256" key="2">
    <source>
        <dbReference type="ARBA" id="ARBA00022801"/>
    </source>
</evidence>
<dbReference type="InterPro" id="IPR016667">
    <property type="entry name" value="Caps_polysacc_synth_CpsB/CapC"/>
</dbReference>
<evidence type="ECO:0000313" key="6">
    <source>
        <dbReference type="EMBL" id="OCA88914.1"/>
    </source>
</evidence>
<dbReference type="PIRSF" id="PIRSF016557">
    <property type="entry name" value="Caps_synth_CpsB"/>
    <property type="match status" value="1"/>
</dbReference>
<keyword evidence="2 5" id="KW-0378">Hydrolase</keyword>
<evidence type="ECO:0000256" key="5">
    <source>
        <dbReference type="PIRNR" id="PIRNR016557"/>
    </source>
</evidence>
<comment type="catalytic activity">
    <reaction evidence="4 5">
        <text>O-phospho-L-tyrosyl-[protein] + H2O = L-tyrosyl-[protein] + phosphate</text>
        <dbReference type="Rhea" id="RHEA:10684"/>
        <dbReference type="Rhea" id="RHEA-COMP:10136"/>
        <dbReference type="Rhea" id="RHEA-COMP:20101"/>
        <dbReference type="ChEBI" id="CHEBI:15377"/>
        <dbReference type="ChEBI" id="CHEBI:43474"/>
        <dbReference type="ChEBI" id="CHEBI:46858"/>
        <dbReference type="ChEBI" id="CHEBI:61978"/>
        <dbReference type="EC" id="3.1.3.48"/>
    </reaction>
</comment>
<dbReference type="SUPFAM" id="SSF89550">
    <property type="entry name" value="PHP domain-like"/>
    <property type="match status" value="1"/>
</dbReference>
<dbReference type="Gene3D" id="3.20.20.140">
    <property type="entry name" value="Metal-dependent hydrolases"/>
    <property type="match status" value="1"/>
</dbReference>
<comment type="similarity">
    <text evidence="1 5">Belongs to the metallo-dependent hydrolases superfamily. CpsB/CapC family.</text>
</comment>